<keyword evidence="1" id="KW-0560">Oxidoreductase</keyword>
<dbReference type="InterPro" id="IPR013786">
    <property type="entry name" value="AcylCoA_DH/ox_N"/>
</dbReference>
<evidence type="ECO:0000259" key="2">
    <source>
        <dbReference type="Pfam" id="PF02771"/>
    </source>
</evidence>
<dbReference type="Pfam" id="PF02771">
    <property type="entry name" value="Acyl-CoA_dh_N"/>
    <property type="match status" value="1"/>
</dbReference>
<dbReference type="SUPFAM" id="SSF47203">
    <property type="entry name" value="Acyl-CoA dehydrogenase C-terminal domain-like"/>
    <property type="match status" value="1"/>
</dbReference>
<feature type="domain" description="Acyl-CoA dehydrogenase C-terminal" evidence="3">
    <location>
        <begin position="269"/>
        <end position="391"/>
    </location>
</feature>
<dbReference type="InterPro" id="IPR046373">
    <property type="entry name" value="Acyl-CoA_Oxase/DH_mid-dom_sf"/>
</dbReference>
<dbReference type="EMBL" id="BAABAU010000001">
    <property type="protein sequence ID" value="GAA4264666.1"/>
    <property type="molecule type" value="Genomic_DNA"/>
</dbReference>
<dbReference type="InterPro" id="IPR037069">
    <property type="entry name" value="AcylCoA_DH/ox_N_sf"/>
</dbReference>
<organism evidence="4 5">
    <name type="scientific">Frondihabitans peucedani</name>
    <dbReference type="NCBI Taxonomy" id="598626"/>
    <lineage>
        <taxon>Bacteria</taxon>
        <taxon>Bacillati</taxon>
        <taxon>Actinomycetota</taxon>
        <taxon>Actinomycetes</taxon>
        <taxon>Micrococcales</taxon>
        <taxon>Microbacteriaceae</taxon>
        <taxon>Frondihabitans</taxon>
    </lineage>
</organism>
<dbReference type="InterPro" id="IPR009100">
    <property type="entry name" value="AcylCoA_DH/oxidase_NM_dom_sf"/>
</dbReference>
<dbReference type="PANTHER" id="PTHR43884:SF25">
    <property type="entry name" value="ACYL-COA DEHYDROGENASE YDBM-RELATED"/>
    <property type="match status" value="1"/>
</dbReference>
<dbReference type="PIRSF" id="PIRSF016578">
    <property type="entry name" value="HsaA"/>
    <property type="match status" value="1"/>
</dbReference>
<dbReference type="InterPro" id="IPR013107">
    <property type="entry name" value="Acyl-CoA_DH_C"/>
</dbReference>
<proteinExistence type="predicted"/>
<name>A0ABP8DXL8_9MICO</name>
<dbReference type="InterPro" id="IPR036250">
    <property type="entry name" value="AcylCo_DH-like_C"/>
</dbReference>
<gene>
    <name evidence="4" type="ORF">GCM10022256_02780</name>
</gene>
<reference evidence="5" key="1">
    <citation type="journal article" date="2019" name="Int. J. Syst. Evol. Microbiol.">
        <title>The Global Catalogue of Microorganisms (GCM) 10K type strain sequencing project: providing services to taxonomists for standard genome sequencing and annotation.</title>
        <authorList>
            <consortium name="The Broad Institute Genomics Platform"/>
            <consortium name="The Broad Institute Genome Sequencing Center for Infectious Disease"/>
            <person name="Wu L."/>
            <person name="Ma J."/>
        </authorList>
    </citation>
    <scope>NUCLEOTIDE SEQUENCE [LARGE SCALE GENOMIC DNA]</scope>
    <source>
        <strain evidence="5">JCM 17442</strain>
    </source>
</reference>
<dbReference type="Pfam" id="PF08028">
    <property type="entry name" value="Acyl-CoA_dh_2"/>
    <property type="match status" value="1"/>
</dbReference>
<dbReference type="Gene3D" id="2.40.110.10">
    <property type="entry name" value="Butyryl-CoA Dehydrogenase, subunit A, domain 2"/>
    <property type="match status" value="1"/>
</dbReference>
<dbReference type="PANTHER" id="PTHR43884">
    <property type="entry name" value="ACYL-COA DEHYDROGENASE"/>
    <property type="match status" value="1"/>
</dbReference>
<sequence>MATYRDQGWASVMLPTYRGDVTPTPGPDFDPARLLPDDLLERFRSRAAGYDEENAFPQDDFDELVELGYTRLAVPASQGGHGLGLLEIAALQSRLATAAPATALAINMHLVWTVTAAVLAARGDTTLSLVLDDAARGEVFAFGVSEPCNDLVLFDSTTTAVPLADGSYSFTGTKIFTSLSPVWTRLGVFGRDDSEPGAPVVVHGFATRDTAGHSSLGDWDTVGMRATQSHTTVLDGVVVDASRIVRRLPVGPSADSLVFGIFAAFETLIASVYRGIARRAVELAVDAAVNRTSRRTGATGADDPVTRWRIADLAIALDGLEPQVDRIAQDLDDLVDHGADWFPRLVGLKHRATSTASSIVDGAVTVAGGAAFRRTSELGRLYRDVLAGRFHPSSSDSAHATVANRLLGPAAG</sequence>
<protein>
    <submittedName>
        <fullName evidence="4">Acyl-CoA dehydrogenase family protein</fullName>
    </submittedName>
</protein>
<evidence type="ECO:0000313" key="5">
    <source>
        <dbReference type="Proteomes" id="UP001501594"/>
    </source>
</evidence>
<evidence type="ECO:0000256" key="1">
    <source>
        <dbReference type="ARBA" id="ARBA00023002"/>
    </source>
</evidence>
<dbReference type="Gene3D" id="1.20.140.10">
    <property type="entry name" value="Butyryl-CoA Dehydrogenase, subunit A, domain 3"/>
    <property type="match status" value="1"/>
</dbReference>
<feature type="domain" description="Acyl-CoA dehydrogenase/oxidase N-terminal" evidence="2">
    <location>
        <begin position="42"/>
        <end position="111"/>
    </location>
</feature>
<keyword evidence="5" id="KW-1185">Reference proteome</keyword>
<dbReference type="SUPFAM" id="SSF56645">
    <property type="entry name" value="Acyl-CoA dehydrogenase NM domain-like"/>
    <property type="match status" value="1"/>
</dbReference>
<dbReference type="Gene3D" id="1.10.540.10">
    <property type="entry name" value="Acyl-CoA dehydrogenase/oxidase, N-terminal domain"/>
    <property type="match status" value="1"/>
</dbReference>
<dbReference type="Proteomes" id="UP001501594">
    <property type="component" value="Unassembled WGS sequence"/>
</dbReference>
<accession>A0ABP8DXL8</accession>
<evidence type="ECO:0000259" key="3">
    <source>
        <dbReference type="Pfam" id="PF08028"/>
    </source>
</evidence>
<comment type="caution">
    <text evidence="4">The sequence shown here is derived from an EMBL/GenBank/DDBJ whole genome shotgun (WGS) entry which is preliminary data.</text>
</comment>
<evidence type="ECO:0000313" key="4">
    <source>
        <dbReference type="EMBL" id="GAA4264666.1"/>
    </source>
</evidence>